<sequence length="248" mass="27757">MHKTLVQTILLPVVLSLHQVRSTDLAWSAANFTCIAAFRSRQRPTAPAWPTTPAPTRRHQLRKTRAPNAVDVLHPHSRRLSFSTHCGRRSPPEQLRLTVTFQCGRSMPDAHSNHCWRRAHRLSTPCRCTSRRQRLLHAHPSAPFERSVPPVRPSRSRVWPTAHTRSRRSRSRLAGPAPSTRIPADRDQRLALTQSCSDSRPPPDLTLASPCFTDKHKGKNIRRCPLATLSSGSTCSARDAAAARGCRP</sequence>
<name>A0A0L0SRD0_ALLM3</name>
<evidence type="ECO:0000256" key="1">
    <source>
        <dbReference type="SAM" id="MobiDB-lite"/>
    </source>
</evidence>
<keyword evidence="2" id="KW-0732">Signal</keyword>
<evidence type="ECO:0000256" key="2">
    <source>
        <dbReference type="SAM" id="SignalP"/>
    </source>
</evidence>
<dbReference type="EMBL" id="GG745346">
    <property type="protein sequence ID" value="KNE65083.1"/>
    <property type="molecule type" value="Genomic_DNA"/>
</dbReference>
<feature type="region of interest" description="Disordered" evidence="1">
    <location>
        <begin position="139"/>
        <end position="187"/>
    </location>
</feature>
<evidence type="ECO:0000313" key="3">
    <source>
        <dbReference type="EMBL" id="KNE65083.1"/>
    </source>
</evidence>
<feature type="signal peptide" evidence="2">
    <location>
        <begin position="1"/>
        <end position="22"/>
    </location>
</feature>
<proteinExistence type="predicted"/>
<dbReference type="Proteomes" id="UP000054350">
    <property type="component" value="Unassembled WGS sequence"/>
</dbReference>
<dbReference type="VEuPathDB" id="FungiDB:AMAG_19422"/>
<reference evidence="4" key="2">
    <citation type="submission" date="2009-11" db="EMBL/GenBank/DDBJ databases">
        <title>The Genome Sequence of Allomyces macrogynus strain ATCC 38327.</title>
        <authorList>
            <consortium name="The Broad Institute Genome Sequencing Platform"/>
            <person name="Russ C."/>
            <person name="Cuomo C."/>
            <person name="Shea T."/>
            <person name="Young S.K."/>
            <person name="Zeng Q."/>
            <person name="Koehrsen M."/>
            <person name="Haas B."/>
            <person name="Borodovsky M."/>
            <person name="Guigo R."/>
            <person name="Alvarado L."/>
            <person name="Berlin A."/>
            <person name="Borenstein D."/>
            <person name="Chen Z."/>
            <person name="Engels R."/>
            <person name="Freedman E."/>
            <person name="Gellesch M."/>
            <person name="Goldberg J."/>
            <person name="Griggs A."/>
            <person name="Gujja S."/>
            <person name="Heiman D."/>
            <person name="Hepburn T."/>
            <person name="Howarth C."/>
            <person name="Jen D."/>
            <person name="Larson L."/>
            <person name="Lewis B."/>
            <person name="Mehta T."/>
            <person name="Park D."/>
            <person name="Pearson M."/>
            <person name="Roberts A."/>
            <person name="Saif S."/>
            <person name="Shenoy N."/>
            <person name="Sisk P."/>
            <person name="Stolte C."/>
            <person name="Sykes S."/>
            <person name="Walk T."/>
            <person name="White J."/>
            <person name="Yandava C."/>
            <person name="Burger G."/>
            <person name="Gray M.W."/>
            <person name="Holland P.W.H."/>
            <person name="King N."/>
            <person name="Lang F.B.F."/>
            <person name="Roger A.J."/>
            <person name="Ruiz-Trillo I."/>
            <person name="Lander E."/>
            <person name="Nusbaum C."/>
        </authorList>
    </citation>
    <scope>NUCLEOTIDE SEQUENCE [LARGE SCALE GENOMIC DNA]</scope>
    <source>
        <strain evidence="4">ATCC 38327</strain>
    </source>
</reference>
<accession>A0A0L0SRD0</accession>
<protein>
    <recommendedName>
        <fullName evidence="5">Secreted protein</fullName>
    </recommendedName>
</protein>
<reference evidence="3 4" key="1">
    <citation type="submission" date="2009-11" db="EMBL/GenBank/DDBJ databases">
        <title>Annotation of Allomyces macrogynus ATCC 38327.</title>
        <authorList>
            <consortium name="The Broad Institute Genome Sequencing Platform"/>
            <person name="Russ C."/>
            <person name="Cuomo C."/>
            <person name="Burger G."/>
            <person name="Gray M.W."/>
            <person name="Holland P.W.H."/>
            <person name="King N."/>
            <person name="Lang F.B.F."/>
            <person name="Roger A.J."/>
            <person name="Ruiz-Trillo I."/>
            <person name="Young S.K."/>
            <person name="Zeng Q."/>
            <person name="Gargeya S."/>
            <person name="Fitzgerald M."/>
            <person name="Haas B."/>
            <person name="Abouelleil A."/>
            <person name="Alvarado L."/>
            <person name="Arachchi H.M."/>
            <person name="Berlin A."/>
            <person name="Chapman S.B."/>
            <person name="Gearin G."/>
            <person name="Goldberg J."/>
            <person name="Griggs A."/>
            <person name="Gujja S."/>
            <person name="Hansen M."/>
            <person name="Heiman D."/>
            <person name="Howarth C."/>
            <person name="Larimer J."/>
            <person name="Lui A."/>
            <person name="MacDonald P.J.P."/>
            <person name="McCowen C."/>
            <person name="Montmayeur A."/>
            <person name="Murphy C."/>
            <person name="Neiman D."/>
            <person name="Pearson M."/>
            <person name="Priest M."/>
            <person name="Roberts A."/>
            <person name="Saif S."/>
            <person name="Shea T."/>
            <person name="Sisk P."/>
            <person name="Stolte C."/>
            <person name="Sykes S."/>
            <person name="Wortman J."/>
            <person name="Nusbaum C."/>
            <person name="Birren B."/>
        </authorList>
    </citation>
    <scope>NUCLEOTIDE SEQUENCE [LARGE SCALE GENOMIC DNA]</scope>
    <source>
        <strain evidence="3 4">ATCC 38327</strain>
    </source>
</reference>
<evidence type="ECO:0000313" key="4">
    <source>
        <dbReference type="Proteomes" id="UP000054350"/>
    </source>
</evidence>
<evidence type="ECO:0008006" key="5">
    <source>
        <dbReference type="Google" id="ProtNLM"/>
    </source>
</evidence>
<dbReference type="AlphaFoldDB" id="A0A0L0SRD0"/>
<gene>
    <name evidence="3" type="ORF">AMAG_19422</name>
</gene>
<keyword evidence="4" id="KW-1185">Reference proteome</keyword>
<feature type="chain" id="PRO_5005548244" description="Secreted protein" evidence="2">
    <location>
        <begin position="23"/>
        <end position="248"/>
    </location>
</feature>
<organism evidence="3 4">
    <name type="scientific">Allomyces macrogynus (strain ATCC 38327)</name>
    <name type="common">Allomyces javanicus var. macrogynus</name>
    <dbReference type="NCBI Taxonomy" id="578462"/>
    <lineage>
        <taxon>Eukaryota</taxon>
        <taxon>Fungi</taxon>
        <taxon>Fungi incertae sedis</taxon>
        <taxon>Blastocladiomycota</taxon>
        <taxon>Blastocladiomycetes</taxon>
        <taxon>Blastocladiales</taxon>
        <taxon>Blastocladiaceae</taxon>
        <taxon>Allomyces</taxon>
    </lineage>
</organism>